<dbReference type="Pfam" id="PF00092">
    <property type="entry name" value="VWA"/>
    <property type="match status" value="1"/>
</dbReference>
<dbReference type="PANTHER" id="PTHR24020:SF84">
    <property type="entry name" value="VWFA DOMAIN-CONTAINING PROTEIN"/>
    <property type="match status" value="1"/>
</dbReference>
<keyword evidence="5" id="KW-1185">Reference proteome</keyword>
<proteinExistence type="predicted"/>
<evidence type="ECO:0000256" key="1">
    <source>
        <dbReference type="SAM" id="MobiDB-lite"/>
    </source>
</evidence>
<evidence type="ECO:0000313" key="4">
    <source>
        <dbReference type="EMBL" id="RUS71913.1"/>
    </source>
</evidence>
<dbReference type="SUPFAM" id="SSF53300">
    <property type="entry name" value="vWA-like"/>
    <property type="match status" value="1"/>
</dbReference>
<dbReference type="PANTHER" id="PTHR24020">
    <property type="entry name" value="COLLAGEN ALPHA"/>
    <property type="match status" value="1"/>
</dbReference>
<feature type="domain" description="VWFA" evidence="3">
    <location>
        <begin position="127"/>
        <end position="200"/>
    </location>
</feature>
<sequence>MSFSCLALCVLLVSGATAQTTGPSVAGTGVPAGTTMMGAMSSAPPMADTTQKQATTMGGMSSNPPMGTTRMTMANTPKQSTMMAILSTVAATGSTMIPMADTTRPPTMAMTDSTQKPSESCFDKKADIVFLLDASTSEGIVNFDKQLSFVKDLIANLNIGPQAVKVGLVTFSDDAHLQFNLDRHTDKTILQTALGFVPYQ</sequence>
<comment type="caution">
    <text evidence="4">The sequence shown here is derived from an EMBL/GenBank/DDBJ whole genome shotgun (WGS) entry which is preliminary data.</text>
</comment>
<feature type="region of interest" description="Disordered" evidence="1">
    <location>
        <begin position="42"/>
        <end position="67"/>
    </location>
</feature>
<feature type="region of interest" description="Disordered" evidence="1">
    <location>
        <begin position="97"/>
        <end position="118"/>
    </location>
</feature>
<dbReference type="AlphaFoldDB" id="A0A433SS16"/>
<dbReference type="STRING" id="188477.A0A433SS16"/>
<dbReference type="Gene3D" id="3.40.50.410">
    <property type="entry name" value="von Willebrand factor, type A domain"/>
    <property type="match status" value="1"/>
</dbReference>
<evidence type="ECO:0000313" key="5">
    <source>
        <dbReference type="Proteomes" id="UP000271974"/>
    </source>
</evidence>
<feature type="compositionally biased region" description="Polar residues" evidence="1">
    <location>
        <begin position="48"/>
        <end position="67"/>
    </location>
</feature>
<accession>A0A433SS16</accession>
<dbReference type="Proteomes" id="UP000271974">
    <property type="component" value="Unassembled WGS sequence"/>
</dbReference>
<dbReference type="InterPro" id="IPR036465">
    <property type="entry name" value="vWFA_dom_sf"/>
</dbReference>
<dbReference type="PRINTS" id="PR00453">
    <property type="entry name" value="VWFADOMAIN"/>
</dbReference>
<reference evidence="4 5" key="1">
    <citation type="submission" date="2019-01" db="EMBL/GenBank/DDBJ databases">
        <title>A draft genome assembly of the solar-powered sea slug Elysia chlorotica.</title>
        <authorList>
            <person name="Cai H."/>
            <person name="Li Q."/>
            <person name="Fang X."/>
            <person name="Li J."/>
            <person name="Curtis N.E."/>
            <person name="Altenburger A."/>
            <person name="Shibata T."/>
            <person name="Feng M."/>
            <person name="Maeda T."/>
            <person name="Schwartz J.A."/>
            <person name="Shigenobu S."/>
            <person name="Lundholm N."/>
            <person name="Nishiyama T."/>
            <person name="Yang H."/>
            <person name="Hasebe M."/>
            <person name="Li S."/>
            <person name="Pierce S.K."/>
            <person name="Wang J."/>
        </authorList>
    </citation>
    <scope>NUCLEOTIDE SEQUENCE [LARGE SCALE GENOMIC DNA]</scope>
    <source>
        <strain evidence="4">EC2010</strain>
        <tissue evidence="4">Whole organism of an adult</tissue>
    </source>
</reference>
<dbReference type="OrthoDB" id="6132182at2759"/>
<feature type="chain" id="PRO_5019336552" description="VWFA domain-containing protein" evidence="2">
    <location>
        <begin position="19"/>
        <end position="200"/>
    </location>
</feature>
<protein>
    <recommendedName>
        <fullName evidence="3">VWFA domain-containing protein</fullName>
    </recommendedName>
</protein>
<organism evidence="4 5">
    <name type="scientific">Elysia chlorotica</name>
    <name type="common">Eastern emerald elysia</name>
    <name type="synonym">Sea slug</name>
    <dbReference type="NCBI Taxonomy" id="188477"/>
    <lineage>
        <taxon>Eukaryota</taxon>
        <taxon>Metazoa</taxon>
        <taxon>Spiralia</taxon>
        <taxon>Lophotrochozoa</taxon>
        <taxon>Mollusca</taxon>
        <taxon>Gastropoda</taxon>
        <taxon>Heterobranchia</taxon>
        <taxon>Euthyneura</taxon>
        <taxon>Panpulmonata</taxon>
        <taxon>Sacoglossa</taxon>
        <taxon>Placobranchoidea</taxon>
        <taxon>Plakobranchidae</taxon>
        <taxon>Elysia</taxon>
    </lineage>
</organism>
<name>A0A433SS16_ELYCH</name>
<evidence type="ECO:0000256" key="2">
    <source>
        <dbReference type="SAM" id="SignalP"/>
    </source>
</evidence>
<keyword evidence="2" id="KW-0732">Signal</keyword>
<gene>
    <name evidence="4" type="ORF">EGW08_020326</name>
</gene>
<dbReference type="EMBL" id="RQTK01001141">
    <property type="protein sequence ID" value="RUS71913.1"/>
    <property type="molecule type" value="Genomic_DNA"/>
</dbReference>
<dbReference type="InterPro" id="IPR002035">
    <property type="entry name" value="VWF_A"/>
</dbReference>
<feature type="non-terminal residue" evidence="4">
    <location>
        <position position="200"/>
    </location>
</feature>
<evidence type="ECO:0000259" key="3">
    <source>
        <dbReference type="PROSITE" id="PS50234"/>
    </source>
</evidence>
<feature type="signal peptide" evidence="2">
    <location>
        <begin position="1"/>
        <end position="18"/>
    </location>
</feature>
<dbReference type="InterPro" id="IPR050525">
    <property type="entry name" value="ECM_Assembly_Org"/>
</dbReference>
<dbReference type="PROSITE" id="PS50234">
    <property type="entry name" value="VWFA"/>
    <property type="match status" value="1"/>
</dbReference>